<sequence length="55" mass="5805">MPELTHAPSDDVIAGCDAPRTAENLSRASAPPEDVVEAWLASPAHGRVPCVRRAL</sequence>
<evidence type="ECO:0000313" key="1">
    <source>
        <dbReference type="EMBL" id="UUI72613.1"/>
    </source>
</evidence>
<protein>
    <submittedName>
        <fullName evidence="1">Uncharacterized protein</fullName>
    </submittedName>
</protein>
<name>A0ABY5KRX7_9CELL</name>
<dbReference type="Proteomes" id="UP001316384">
    <property type="component" value="Chromosome"/>
</dbReference>
<proteinExistence type="predicted"/>
<gene>
    <name evidence="1" type="ORF">NP048_03920</name>
</gene>
<accession>A0ABY5KRX7</accession>
<organism evidence="1 2">
    <name type="scientific">Cellulomonas xiejunii</name>
    <dbReference type="NCBI Taxonomy" id="2968083"/>
    <lineage>
        <taxon>Bacteria</taxon>
        <taxon>Bacillati</taxon>
        <taxon>Actinomycetota</taxon>
        <taxon>Actinomycetes</taxon>
        <taxon>Micrococcales</taxon>
        <taxon>Cellulomonadaceae</taxon>
        <taxon>Cellulomonas</taxon>
    </lineage>
</organism>
<evidence type="ECO:0000313" key="2">
    <source>
        <dbReference type="Proteomes" id="UP001316384"/>
    </source>
</evidence>
<dbReference type="EMBL" id="CP101987">
    <property type="protein sequence ID" value="UUI72613.1"/>
    <property type="molecule type" value="Genomic_DNA"/>
</dbReference>
<keyword evidence="2" id="KW-1185">Reference proteome</keyword>
<dbReference type="RefSeq" id="WP_227578173.1">
    <property type="nucleotide sequence ID" value="NZ_CP101987.1"/>
</dbReference>
<reference evidence="1 2" key="1">
    <citation type="submission" date="2022-07" db="EMBL/GenBank/DDBJ databases">
        <title>Novel species in genus cellulomonas.</title>
        <authorList>
            <person name="Ye L."/>
        </authorList>
    </citation>
    <scope>NUCLEOTIDE SEQUENCE [LARGE SCALE GENOMIC DNA]</scope>
    <source>
        <strain evidence="2">zg-B89</strain>
    </source>
</reference>